<dbReference type="EMBL" id="AP023361">
    <property type="protein sequence ID" value="BCJ91683.1"/>
    <property type="molecule type" value="Genomic_DNA"/>
</dbReference>
<proteinExistence type="inferred from homology"/>
<dbReference type="Proteomes" id="UP000515317">
    <property type="component" value="Chromosome"/>
</dbReference>
<reference evidence="15 16" key="1">
    <citation type="submission" date="2020-08" db="EMBL/GenBank/DDBJ databases">
        <title>Genome sequence of Rhizobiales bacterium strain IZ6.</title>
        <authorList>
            <person name="Nakai R."/>
            <person name="Naganuma T."/>
        </authorList>
    </citation>
    <scope>NUCLEOTIDE SEQUENCE [LARGE SCALE GENOMIC DNA]</scope>
    <source>
        <strain evidence="15 16">IZ6</strain>
    </source>
</reference>
<dbReference type="GO" id="GO:0015297">
    <property type="term" value="F:antiporter activity"/>
    <property type="evidence" value="ECO:0007669"/>
    <property type="project" value="UniProtKB-KW"/>
</dbReference>
<keyword evidence="8" id="KW-0630">Potassium</keyword>
<keyword evidence="6" id="KW-0633">Potassium transport</keyword>
<evidence type="ECO:0000256" key="6">
    <source>
        <dbReference type="ARBA" id="ARBA00022538"/>
    </source>
</evidence>
<feature type="transmembrane region" description="Helical" evidence="13">
    <location>
        <begin position="58"/>
        <end position="76"/>
    </location>
</feature>
<dbReference type="RefSeq" id="WP_222875309.1">
    <property type="nucleotide sequence ID" value="NZ_AP023361.1"/>
</dbReference>
<keyword evidence="5" id="KW-1003">Cell membrane</keyword>
<accession>A0A6S6QK67</accession>
<evidence type="ECO:0000256" key="1">
    <source>
        <dbReference type="ARBA" id="ARBA00004127"/>
    </source>
</evidence>
<dbReference type="PANTHER" id="PTHR46157">
    <property type="entry name" value="K(+) EFFLUX ANTIPORTER 3, CHLOROPLASTIC"/>
    <property type="match status" value="1"/>
</dbReference>
<evidence type="ECO:0000313" key="15">
    <source>
        <dbReference type="EMBL" id="BCJ91683.1"/>
    </source>
</evidence>
<feature type="transmembrane region" description="Helical" evidence="13">
    <location>
        <begin position="116"/>
        <end position="136"/>
    </location>
</feature>
<feature type="domain" description="RCK N-terminal" evidence="14">
    <location>
        <begin position="408"/>
        <end position="524"/>
    </location>
</feature>
<dbReference type="GO" id="GO:0005886">
    <property type="term" value="C:plasma membrane"/>
    <property type="evidence" value="ECO:0007669"/>
    <property type="project" value="InterPro"/>
</dbReference>
<feature type="transmembrane region" description="Helical" evidence="13">
    <location>
        <begin position="295"/>
        <end position="319"/>
    </location>
</feature>
<feature type="compositionally biased region" description="Basic residues" evidence="12">
    <location>
        <begin position="615"/>
        <end position="635"/>
    </location>
</feature>
<evidence type="ECO:0000256" key="10">
    <source>
        <dbReference type="ARBA" id="ARBA00023065"/>
    </source>
</evidence>
<evidence type="ECO:0000256" key="9">
    <source>
        <dbReference type="ARBA" id="ARBA00022989"/>
    </source>
</evidence>
<feature type="transmembrane region" description="Helical" evidence="13">
    <location>
        <begin position="331"/>
        <end position="350"/>
    </location>
</feature>
<evidence type="ECO:0000256" key="12">
    <source>
        <dbReference type="SAM" id="MobiDB-lite"/>
    </source>
</evidence>
<evidence type="ECO:0000256" key="13">
    <source>
        <dbReference type="SAM" id="Phobius"/>
    </source>
</evidence>
<sequence length="635" mass="67529">MEHGPTLPPVLIVFLAAAVIAPTLFNRLGLGAIVGYLAAGLVLGPSGLDIFVDPDRTLRIAELGVVLLLFLIGLELEFSRLLDMRRDIFGLGAAQLVITTGILAALGYWLGFNLGGSVAAGFALALSSTALATKILSERGSLTRAYGQRTFSVLLAQDLAIVPAFALIPALAGGADQIADPFDIGIKVGAAILVLSAIVLTGRYLINPVLHFLVRNGGHDVMVPVALLLVFGAAIGSQVIGLSMALGAFLAGLLLAESSYRHELEVSVAPFRALLLALFFMGVGMVLDIKVVASAWPYLLVALVILFSVKFAVAAGLSFLRGSAPKDAIRVGSLLAPTSEFAFVLIPLAVSTRLFNADIGQLVLALGVLSMMVGPPSIAIIEYFAHRMKRPGYLDGVEKAEESLDGTGRTAVVIGFGRFGQTAAQFLISEGIETTLVDHDAEGVRLAAKFGFKVYYGDGSRVDVLRACGARDAQIVLVCVHSPVLSMKIVDLVKRECPLAKILVRAIDRDHWIQLHDRNVEFEIRETFESAMKLGHAALRALGFSEDHAAEIEADIRRRDFERLELQKAGGGREAGKHLLHRQPDEPLLGIEQKGVALNPEAAAALGVLPESKAPKRKAPAKPKPKSKPKSKKAG</sequence>
<keyword evidence="10" id="KW-0406">Ion transport</keyword>
<dbReference type="PROSITE" id="PS51201">
    <property type="entry name" value="RCK_N"/>
    <property type="match status" value="1"/>
</dbReference>
<keyword evidence="9 13" id="KW-1133">Transmembrane helix</keyword>
<dbReference type="Gene3D" id="1.20.1530.20">
    <property type="match status" value="1"/>
</dbReference>
<feature type="transmembrane region" description="Helical" evidence="13">
    <location>
        <begin position="226"/>
        <end position="256"/>
    </location>
</feature>
<dbReference type="AlphaFoldDB" id="A0A6S6QK67"/>
<evidence type="ECO:0000256" key="2">
    <source>
        <dbReference type="ARBA" id="ARBA00005551"/>
    </source>
</evidence>
<dbReference type="GO" id="GO:0015079">
    <property type="term" value="F:potassium ion transmembrane transporter activity"/>
    <property type="evidence" value="ECO:0007669"/>
    <property type="project" value="InterPro"/>
</dbReference>
<dbReference type="InterPro" id="IPR006153">
    <property type="entry name" value="Cation/H_exchanger_TM"/>
</dbReference>
<keyword evidence="4" id="KW-0050">Antiport</keyword>
<gene>
    <name evidence="15" type="primary">kefB1</name>
    <name evidence="15" type="ORF">IZ6_24180</name>
</gene>
<keyword evidence="16" id="KW-1185">Reference proteome</keyword>
<dbReference type="InterPro" id="IPR003148">
    <property type="entry name" value="RCK_N"/>
</dbReference>
<dbReference type="InterPro" id="IPR036291">
    <property type="entry name" value="NAD(P)-bd_dom_sf"/>
</dbReference>
<dbReference type="GO" id="GO:1902600">
    <property type="term" value="P:proton transmembrane transport"/>
    <property type="evidence" value="ECO:0007669"/>
    <property type="project" value="InterPro"/>
</dbReference>
<evidence type="ECO:0000256" key="5">
    <source>
        <dbReference type="ARBA" id="ARBA00022475"/>
    </source>
</evidence>
<feature type="region of interest" description="Disordered" evidence="12">
    <location>
        <begin position="607"/>
        <end position="635"/>
    </location>
</feature>
<evidence type="ECO:0000256" key="8">
    <source>
        <dbReference type="ARBA" id="ARBA00022958"/>
    </source>
</evidence>
<dbReference type="PRINTS" id="PR00335">
    <property type="entry name" value="KUPTAKETRKA"/>
</dbReference>
<dbReference type="InterPro" id="IPR006036">
    <property type="entry name" value="K_uptake_TrkA"/>
</dbReference>
<organism evidence="15 16">
    <name type="scientific">Terrihabitans soli</name>
    <dbReference type="NCBI Taxonomy" id="708113"/>
    <lineage>
        <taxon>Bacteria</taxon>
        <taxon>Pseudomonadati</taxon>
        <taxon>Pseudomonadota</taxon>
        <taxon>Alphaproteobacteria</taxon>
        <taxon>Hyphomicrobiales</taxon>
        <taxon>Terrihabitans</taxon>
    </lineage>
</organism>
<evidence type="ECO:0000256" key="4">
    <source>
        <dbReference type="ARBA" id="ARBA00022449"/>
    </source>
</evidence>
<dbReference type="Gene3D" id="3.40.50.720">
    <property type="entry name" value="NAD(P)-binding Rossmann-like Domain"/>
    <property type="match status" value="1"/>
</dbReference>
<feature type="transmembrane region" description="Helical" evidence="13">
    <location>
        <begin position="268"/>
        <end position="289"/>
    </location>
</feature>
<evidence type="ECO:0000313" key="16">
    <source>
        <dbReference type="Proteomes" id="UP000515317"/>
    </source>
</evidence>
<protein>
    <submittedName>
        <fullName evidence="15">Potassium transporter TrkA</fullName>
    </submittedName>
</protein>
<dbReference type="FunFam" id="3.40.50.720:FF:000036">
    <property type="entry name" value="Glutathione-regulated potassium-efflux system protein KefB"/>
    <property type="match status" value="1"/>
</dbReference>
<dbReference type="GO" id="GO:0012505">
    <property type="term" value="C:endomembrane system"/>
    <property type="evidence" value="ECO:0007669"/>
    <property type="project" value="UniProtKB-SubCell"/>
</dbReference>
<feature type="transmembrane region" description="Helical" evidence="13">
    <location>
        <begin position="6"/>
        <end position="25"/>
    </location>
</feature>
<dbReference type="Pfam" id="PF00999">
    <property type="entry name" value="Na_H_Exchanger"/>
    <property type="match status" value="1"/>
</dbReference>
<evidence type="ECO:0000256" key="11">
    <source>
        <dbReference type="ARBA" id="ARBA00023136"/>
    </source>
</evidence>
<dbReference type="SUPFAM" id="SSF51735">
    <property type="entry name" value="NAD(P)-binding Rossmann-fold domains"/>
    <property type="match status" value="1"/>
</dbReference>
<keyword evidence="7 13" id="KW-0812">Transmembrane</keyword>
<feature type="transmembrane region" description="Helical" evidence="13">
    <location>
        <begin position="88"/>
        <end position="110"/>
    </location>
</feature>
<feature type="transmembrane region" description="Helical" evidence="13">
    <location>
        <begin position="188"/>
        <end position="206"/>
    </location>
</feature>
<evidence type="ECO:0000256" key="3">
    <source>
        <dbReference type="ARBA" id="ARBA00022448"/>
    </source>
</evidence>
<evidence type="ECO:0000256" key="7">
    <source>
        <dbReference type="ARBA" id="ARBA00022692"/>
    </source>
</evidence>
<comment type="similarity">
    <text evidence="2">Belongs to the monovalent cation:proton antiporter 2 (CPA2) transporter (TC 2.A.37) family.</text>
</comment>
<dbReference type="KEGG" id="tso:IZ6_24180"/>
<keyword evidence="11 13" id="KW-0472">Membrane</keyword>
<dbReference type="InterPro" id="IPR038770">
    <property type="entry name" value="Na+/solute_symporter_sf"/>
</dbReference>
<keyword evidence="3" id="KW-0813">Transport</keyword>
<feature type="transmembrane region" description="Helical" evidence="13">
    <location>
        <begin position="362"/>
        <end position="385"/>
    </location>
</feature>
<evidence type="ECO:0000259" key="14">
    <source>
        <dbReference type="PROSITE" id="PS51201"/>
    </source>
</evidence>
<dbReference type="NCBIfam" id="TIGR00932">
    <property type="entry name" value="2a37"/>
    <property type="match status" value="1"/>
</dbReference>
<comment type="subcellular location">
    <subcellularLocation>
        <location evidence="1">Endomembrane system</location>
        <topology evidence="1">Multi-pass membrane protein</topology>
    </subcellularLocation>
</comment>
<feature type="transmembrane region" description="Helical" evidence="13">
    <location>
        <begin position="32"/>
        <end position="52"/>
    </location>
</feature>
<name>A0A6S6QK67_9HYPH</name>
<dbReference type="PANTHER" id="PTHR46157:SF8">
    <property type="entry name" value="GLUTATHIONE-REGULATED POTASSIUM-EFFLUX SYSTEM PROTEIN"/>
    <property type="match status" value="1"/>
</dbReference>
<dbReference type="InterPro" id="IPR004771">
    <property type="entry name" value="K/H_exchanger"/>
</dbReference>
<dbReference type="Pfam" id="PF02254">
    <property type="entry name" value="TrkA_N"/>
    <property type="match status" value="1"/>
</dbReference>